<protein>
    <submittedName>
        <fullName evidence="2">Uncharacterized protein</fullName>
    </submittedName>
</protein>
<reference evidence="2 3" key="1">
    <citation type="submission" date="2019-07" db="EMBL/GenBank/DDBJ databases">
        <title>WGS assembly of Gossypium tomentosum.</title>
        <authorList>
            <person name="Chen Z.J."/>
            <person name="Sreedasyam A."/>
            <person name="Ando A."/>
            <person name="Song Q."/>
            <person name="De L."/>
            <person name="Hulse-Kemp A."/>
            <person name="Ding M."/>
            <person name="Ye W."/>
            <person name="Kirkbride R."/>
            <person name="Jenkins J."/>
            <person name="Plott C."/>
            <person name="Lovell J."/>
            <person name="Lin Y.-M."/>
            <person name="Vaughn R."/>
            <person name="Liu B."/>
            <person name="Li W."/>
            <person name="Simpson S."/>
            <person name="Scheffler B."/>
            <person name="Saski C."/>
            <person name="Grover C."/>
            <person name="Hu G."/>
            <person name="Conover J."/>
            <person name="Carlson J."/>
            <person name="Shu S."/>
            <person name="Boston L."/>
            <person name="Williams M."/>
            <person name="Peterson D."/>
            <person name="Mcgee K."/>
            <person name="Jones D."/>
            <person name="Wendel J."/>
            <person name="Stelly D."/>
            <person name="Grimwood J."/>
            <person name="Schmutz J."/>
        </authorList>
    </citation>
    <scope>NUCLEOTIDE SEQUENCE [LARGE SCALE GENOMIC DNA]</scope>
    <source>
        <strain evidence="2">7179.01</strain>
    </source>
</reference>
<evidence type="ECO:0000313" key="3">
    <source>
        <dbReference type="Proteomes" id="UP000322667"/>
    </source>
</evidence>
<accession>A0A5D2PLF4</accession>
<sequence>MPLHPPSPALLLSSTQRRHSASLPLLEHDILTCSVLIAFVSVVPNAPKSNSHPSVFYLTDLSSEWTVIEHMGHYSTQPDKQDSDSPQQFSSL</sequence>
<keyword evidence="3" id="KW-1185">Reference proteome</keyword>
<proteinExistence type="predicted"/>
<feature type="region of interest" description="Disordered" evidence="1">
    <location>
        <begin position="72"/>
        <end position="92"/>
    </location>
</feature>
<dbReference type="AlphaFoldDB" id="A0A5D2PLF4"/>
<evidence type="ECO:0000256" key="1">
    <source>
        <dbReference type="SAM" id="MobiDB-lite"/>
    </source>
</evidence>
<name>A0A5D2PLF4_GOSTO</name>
<evidence type="ECO:0000313" key="2">
    <source>
        <dbReference type="EMBL" id="TYI15700.1"/>
    </source>
</evidence>
<dbReference type="EMBL" id="CM017617">
    <property type="protein sequence ID" value="TYI15700.1"/>
    <property type="molecule type" value="Genomic_DNA"/>
</dbReference>
<gene>
    <name evidence="2" type="ORF">ES332_A08G204200v1</name>
</gene>
<dbReference type="Proteomes" id="UP000322667">
    <property type="component" value="Chromosome A08"/>
</dbReference>
<organism evidence="2 3">
    <name type="scientific">Gossypium tomentosum</name>
    <name type="common">Hawaiian cotton</name>
    <name type="synonym">Gossypium sandvicense</name>
    <dbReference type="NCBI Taxonomy" id="34277"/>
    <lineage>
        <taxon>Eukaryota</taxon>
        <taxon>Viridiplantae</taxon>
        <taxon>Streptophyta</taxon>
        <taxon>Embryophyta</taxon>
        <taxon>Tracheophyta</taxon>
        <taxon>Spermatophyta</taxon>
        <taxon>Magnoliopsida</taxon>
        <taxon>eudicotyledons</taxon>
        <taxon>Gunneridae</taxon>
        <taxon>Pentapetalae</taxon>
        <taxon>rosids</taxon>
        <taxon>malvids</taxon>
        <taxon>Malvales</taxon>
        <taxon>Malvaceae</taxon>
        <taxon>Malvoideae</taxon>
        <taxon>Gossypium</taxon>
    </lineage>
</organism>